<protein>
    <recommendedName>
        <fullName evidence="7">Protein kinase domain-containing protein</fullName>
    </recommendedName>
</protein>
<evidence type="ECO:0000259" key="7">
    <source>
        <dbReference type="PROSITE" id="PS50011"/>
    </source>
</evidence>
<dbReference type="InterPro" id="IPR000719">
    <property type="entry name" value="Prot_kinase_dom"/>
</dbReference>
<keyword evidence="4" id="KW-0418">Kinase</keyword>
<dbReference type="GO" id="GO:0005634">
    <property type="term" value="C:nucleus"/>
    <property type="evidence" value="ECO:0007669"/>
    <property type="project" value="TreeGrafter"/>
</dbReference>
<gene>
    <name evidence="8" type="ORF">PSALAMII_LOCUS275</name>
</gene>
<dbReference type="InterPro" id="IPR017441">
    <property type="entry name" value="Protein_kinase_ATP_BS"/>
</dbReference>
<dbReference type="AlphaFoldDB" id="A0A9W4MYZ2"/>
<dbReference type="GO" id="GO:0043484">
    <property type="term" value="P:regulation of RNA splicing"/>
    <property type="evidence" value="ECO:0007669"/>
    <property type="project" value="TreeGrafter"/>
</dbReference>
<dbReference type="InterPro" id="IPR011009">
    <property type="entry name" value="Kinase-like_dom_sf"/>
</dbReference>
<evidence type="ECO:0000313" key="9">
    <source>
        <dbReference type="Proteomes" id="UP001152592"/>
    </source>
</evidence>
<dbReference type="PROSITE" id="PS00107">
    <property type="entry name" value="PROTEIN_KINASE_ATP"/>
    <property type="match status" value="1"/>
</dbReference>
<evidence type="ECO:0000256" key="5">
    <source>
        <dbReference type="ARBA" id="ARBA00022840"/>
    </source>
</evidence>
<dbReference type="InterPro" id="IPR051175">
    <property type="entry name" value="CLK_kinases"/>
</dbReference>
<keyword evidence="3 6" id="KW-0547">Nucleotide-binding</keyword>
<comment type="caution">
    <text evidence="8">The sequence shown here is derived from an EMBL/GenBank/DDBJ whole genome shotgun (WGS) entry which is preliminary data.</text>
</comment>
<keyword evidence="5 6" id="KW-0067">ATP-binding</keyword>
<evidence type="ECO:0000256" key="4">
    <source>
        <dbReference type="ARBA" id="ARBA00022777"/>
    </source>
</evidence>
<reference evidence="8" key="1">
    <citation type="submission" date="2021-07" db="EMBL/GenBank/DDBJ databases">
        <authorList>
            <person name="Branca A.L. A."/>
        </authorList>
    </citation>
    <scope>NUCLEOTIDE SEQUENCE</scope>
</reference>
<dbReference type="SMART" id="SM00220">
    <property type="entry name" value="S_TKc"/>
    <property type="match status" value="1"/>
</dbReference>
<name>A0A9W4MYZ2_9EURO</name>
<accession>A0A9W4MYZ2</accession>
<evidence type="ECO:0000256" key="3">
    <source>
        <dbReference type="ARBA" id="ARBA00022741"/>
    </source>
</evidence>
<proteinExistence type="predicted"/>
<dbReference type="PANTHER" id="PTHR45646:SF11">
    <property type="entry name" value="SERINE_THREONINE-PROTEIN KINASE DOA"/>
    <property type="match status" value="1"/>
</dbReference>
<dbReference type="EMBL" id="CAJVPD010000011">
    <property type="protein sequence ID" value="CAG8230816.1"/>
    <property type="molecule type" value="Genomic_DNA"/>
</dbReference>
<feature type="domain" description="Protein kinase" evidence="7">
    <location>
        <begin position="108"/>
        <end position="443"/>
    </location>
</feature>
<keyword evidence="1" id="KW-0723">Serine/threonine-protein kinase</keyword>
<keyword evidence="2" id="KW-0808">Transferase</keyword>
<dbReference type="GO" id="GO:0005524">
    <property type="term" value="F:ATP binding"/>
    <property type="evidence" value="ECO:0007669"/>
    <property type="project" value="UniProtKB-UniRule"/>
</dbReference>
<organism evidence="8 9">
    <name type="scientific">Penicillium salamii</name>
    <dbReference type="NCBI Taxonomy" id="1612424"/>
    <lineage>
        <taxon>Eukaryota</taxon>
        <taxon>Fungi</taxon>
        <taxon>Dikarya</taxon>
        <taxon>Ascomycota</taxon>
        <taxon>Pezizomycotina</taxon>
        <taxon>Eurotiomycetes</taxon>
        <taxon>Eurotiomycetidae</taxon>
        <taxon>Eurotiales</taxon>
        <taxon>Aspergillaceae</taxon>
        <taxon>Penicillium</taxon>
    </lineage>
</organism>
<dbReference type="GO" id="GO:0004674">
    <property type="term" value="F:protein serine/threonine kinase activity"/>
    <property type="evidence" value="ECO:0007669"/>
    <property type="project" value="UniProtKB-KW"/>
</dbReference>
<dbReference type="SUPFAM" id="SSF56112">
    <property type="entry name" value="Protein kinase-like (PK-like)"/>
    <property type="match status" value="1"/>
</dbReference>
<evidence type="ECO:0000256" key="2">
    <source>
        <dbReference type="ARBA" id="ARBA00022679"/>
    </source>
</evidence>
<evidence type="ECO:0000256" key="6">
    <source>
        <dbReference type="PROSITE-ProRule" id="PRU10141"/>
    </source>
</evidence>
<evidence type="ECO:0000256" key="1">
    <source>
        <dbReference type="ARBA" id="ARBA00022527"/>
    </source>
</evidence>
<dbReference type="Proteomes" id="UP001152592">
    <property type="component" value="Unassembled WGS sequence"/>
</dbReference>
<evidence type="ECO:0000313" key="8">
    <source>
        <dbReference type="EMBL" id="CAG8230816.1"/>
    </source>
</evidence>
<dbReference type="PANTHER" id="PTHR45646">
    <property type="entry name" value="SERINE/THREONINE-PROTEIN KINASE DOA-RELATED"/>
    <property type="match status" value="1"/>
</dbReference>
<dbReference type="Pfam" id="PF00069">
    <property type="entry name" value="Pkinase"/>
    <property type="match status" value="2"/>
</dbReference>
<dbReference type="Gene3D" id="1.10.510.10">
    <property type="entry name" value="Transferase(Phosphotransferase) domain 1"/>
    <property type="match status" value="1"/>
</dbReference>
<sequence>MANAEASFEVTTRAIRPGGTASGVTAPVVTAPGVIAPGGVAPEVTGPEATVPGDTAPAATADFGDFVKDDDEELDLEEVAEPWERYDAEDNRHVFYPIFLGELLNERYLVEHKLGFGGGSTVWMAFDMKDKTDVALKVMALGEWADNEIRIQDEIIKKVQDSSRLVIYTETFLLPRDDGRCHRVLVFPMKGPSICTLSLKRIPMAARMSAARQLLVTVANLHEAGILHRDLSSRNCMWGMTPIDNLSKSAKYEVLGRPVKQTIPFDELWKRGELVSPVKVPDDLRTDEFYLCDFGLAKKMGEQTTQSGLPPWHYCSPDRLHKHEPSFACDMWSYMAVFSMLYLRFPPFPTFLKGGVVSGMVECLGPLPEQWKDSYSYRGGLDSWYDQSKVPVPKRTLAGKIAYFCPDSEPVERELVQDIMSKMFTYDIEKRLTAKQLLQDPSFRALMGRYGC</sequence>
<dbReference type="Gene3D" id="3.30.200.20">
    <property type="entry name" value="Phosphorylase Kinase, domain 1"/>
    <property type="match status" value="1"/>
</dbReference>
<dbReference type="PROSITE" id="PS50011">
    <property type="entry name" value="PROTEIN_KINASE_DOM"/>
    <property type="match status" value="1"/>
</dbReference>
<feature type="binding site" evidence="6">
    <location>
        <position position="137"/>
    </location>
    <ligand>
        <name>ATP</name>
        <dbReference type="ChEBI" id="CHEBI:30616"/>
    </ligand>
</feature>
<dbReference type="OrthoDB" id="8625101at2759"/>